<name>A0A7I9ZV32_9MYCO</name>
<accession>A0A7I9ZV32</accession>
<dbReference type="EMBL" id="BLLB01000002">
    <property type="protein sequence ID" value="GFH04865.1"/>
    <property type="molecule type" value="Genomic_DNA"/>
</dbReference>
<evidence type="ECO:0000313" key="1">
    <source>
        <dbReference type="EMBL" id="GFH04865.1"/>
    </source>
</evidence>
<sequence>MGSHIVAVHHSNVFWAAEELASAFEGEDLRKLKVRAGEHLAAILATAYLGCAPIAIDRAGEADLVFDLSRSNCIPQTMGLADTRFADFEIKSLKGPYREFDASIDRDALEGRVPHERVYSSTVRVANDVLALEGMEAIEAAVGQLKRKSGDDHSKNVFLISHFLDHPIAEVTDAPLLAHHLAPLVDVVGVDTVWVLWAPHSLTMWSVRNARWANLLFSATNEGASESTLDDDLEVLEQVELEFLRQAEGGMSSPYLFRLNFDSTDDQRPA</sequence>
<reference evidence="1 2" key="1">
    <citation type="journal article" date="2019" name="Emerg. Microbes Infect.">
        <title>Comprehensive subspecies identification of 175 nontuberculous mycobacteria species based on 7547 genomic profiles.</title>
        <authorList>
            <person name="Matsumoto Y."/>
            <person name="Kinjo T."/>
            <person name="Motooka D."/>
            <person name="Nabeya D."/>
            <person name="Jung N."/>
            <person name="Uechi K."/>
            <person name="Horii T."/>
            <person name="Iida T."/>
            <person name="Fujita J."/>
            <person name="Nakamura S."/>
        </authorList>
    </citation>
    <scope>NUCLEOTIDE SEQUENCE [LARGE SCALE GENOMIC DNA]</scope>
    <source>
        <strain evidence="1 2">JCM 30996</strain>
    </source>
</reference>
<comment type="caution">
    <text evidence="1">The sequence shown here is derived from an EMBL/GenBank/DDBJ whole genome shotgun (WGS) entry which is preliminary data.</text>
</comment>
<evidence type="ECO:0000313" key="2">
    <source>
        <dbReference type="Proteomes" id="UP000465304"/>
    </source>
</evidence>
<dbReference type="AlphaFoldDB" id="A0A7I9ZV32"/>
<organism evidence="1 2">
    <name type="scientific">Mycolicibacterium hippocampi</name>
    <dbReference type="NCBI Taxonomy" id="659824"/>
    <lineage>
        <taxon>Bacteria</taxon>
        <taxon>Bacillati</taxon>
        <taxon>Actinomycetota</taxon>
        <taxon>Actinomycetes</taxon>
        <taxon>Mycobacteriales</taxon>
        <taxon>Mycobacteriaceae</taxon>
        <taxon>Mycolicibacterium</taxon>
    </lineage>
</organism>
<proteinExistence type="predicted"/>
<dbReference type="Proteomes" id="UP000465304">
    <property type="component" value="Unassembled WGS sequence"/>
</dbReference>
<keyword evidence="2" id="KW-1185">Reference proteome</keyword>
<gene>
    <name evidence="1" type="ORF">MHIP_53480</name>
</gene>
<protein>
    <submittedName>
        <fullName evidence="1">Uncharacterized protein</fullName>
    </submittedName>
</protein>